<dbReference type="InterPro" id="IPR007991">
    <property type="entry name" value="RNA_pol_I_trans_ini_fac_RRN3"/>
</dbReference>
<comment type="caution">
    <text evidence="2">The sequence shown here is derived from an EMBL/GenBank/DDBJ whole genome shotgun (WGS) entry which is preliminary data.</text>
</comment>
<accession>A0A328D9S4</accession>
<evidence type="ECO:0008006" key="4">
    <source>
        <dbReference type="Google" id="ProtNLM"/>
    </source>
</evidence>
<keyword evidence="3" id="KW-1185">Reference proteome</keyword>
<dbReference type="GO" id="GO:0005634">
    <property type="term" value="C:nucleus"/>
    <property type="evidence" value="ECO:0007669"/>
    <property type="project" value="TreeGrafter"/>
</dbReference>
<dbReference type="PANTHER" id="PTHR12790:SF0">
    <property type="entry name" value="RNA POLYMERASE I-SPECIFIC TRANSCRIPTION INITIATION FACTOR RRN3-RELATED"/>
    <property type="match status" value="1"/>
</dbReference>
<dbReference type="Pfam" id="PF05327">
    <property type="entry name" value="RRN3"/>
    <property type="match status" value="1"/>
</dbReference>
<gene>
    <name evidence="2" type="ORF">DM860_017737</name>
</gene>
<evidence type="ECO:0000313" key="3">
    <source>
        <dbReference type="Proteomes" id="UP000249390"/>
    </source>
</evidence>
<evidence type="ECO:0000313" key="2">
    <source>
        <dbReference type="EMBL" id="RAL41188.1"/>
    </source>
</evidence>
<sequence length="627" mass="71018">MGVQLASEQVAMLEIESVDLSDSELVYHVRDALKSAIQGDMDKYSQLVGLINRDHQLSPEEVALLVTCLKALSGTVSFLDIVHHRSLLSSVFRIVMWNYGTDVMDALMELVVSLAASSGQYVDLCLEMLVNNFVPPETFVKLLNNPRVQARKGQVLDRVHSTLKAIADLVPLSPLRLEKIIKERMHKIRDKGPIVIYAENMLRLDSGPLGELVGSTMLVAIVDRVVDLDVDIPWDSILQDDFTKGIFDTELEELEGPMDDGQQDSFELERDIWIDKFFGDSKSAQMLDSLMVLTFEYFISCKESGRLSLIFDTLLHSFEKTVLTAYKSKFAQFLVFYACSLDPENCGKRFAITLIHIFETSAHLEWRMSAVAYLASYLARAKFMDLPFVADCLEMLVNWCYNYSKIRTDEINPNPKAHKNFYAGCQAIMYIICFRRGSIHSFFRLKSQLLRMRIEDILRHPLSPLTVCLPSIVEEFLRVAEATCLFSFPDSDAPVGGLLESEHSIAFGGYQRLDTFFPFDPCLLKKADRFIRPNYVYWSMVRNAYDEIEEDECTSDEDDDVEVCIPGNGIDIIAPGTARGNENFEEFDNTLSKMSITPKNLLLHQSLGGQRAGLQMPSRIRPCPESL</sequence>
<dbReference type="GO" id="GO:0006361">
    <property type="term" value="P:transcription initiation at RNA polymerase I promoter"/>
    <property type="evidence" value="ECO:0007669"/>
    <property type="project" value="InterPro"/>
</dbReference>
<protein>
    <recommendedName>
        <fullName evidence="4">RNA polymerase I-specific transcription initiation factor RRN3</fullName>
    </recommendedName>
</protein>
<dbReference type="GO" id="GO:0001181">
    <property type="term" value="F:RNA polymerase I general transcription initiation factor activity"/>
    <property type="evidence" value="ECO:0007669"/>
    <property type="project" value="InterPro"/>
</dbReference>
<name>A0A328D9S4_9ASTE</name>
<dbReference type="Proteomes" id="UP000249390">
    <property type="component" value="Unassembled WGS sequence"/>
</dbReference>
<dbReference type="EMBL" id="NQVE01000190">
    <property type="protein sequence ID" value="RAL41188.1"/>
    <property type="molecule type" value="Genomic_DNA"/>
</dbReference>
<proteinExistence type="inferred from homology"/>
<comment type="similarity">
    <text evidence="1">Belongs to the RRN3 family.</text>
</comment>
<dbReference type="AlphaFoldDB" id="A0A328D9S4"/>
<dbReference type="PANTHER" id="PTHR12790">
    <property type="entry name" value="TRANSCRIPTION INITIATION FACTOR IA RRN3"/>
    <property type="match status" value="1"/>
</dbReference>
<evidence type="ECO:0000256" key="1">
    <source>
        <dbReference type="ARBA" id="ARBA00010098"/>
    </source>
</evidence>
<organism evidence="2 3">
    <name type="scientific">Cuscuta australis</name>
    <dbReference type="NCBI Taxonomy" id="267555"/>
    <lineage>
        <taxon>Eukaryota</taxon>
        <taxon>Viridiplantae</taxon>
        <taxon>Streptophyta</taxon>
        <taxon>Embryophyta</taxon>
        <taxon>Tracheophyta</taxon>
        <taxon>Spermatophyta</taxon>
        <taxon>Magnoliopsida</taxon>
        <taxon>eudicotyledons</taxon>
        <taxon>Gunneridae</taxon>
        <taxon>Pentapetalae</taxon>
        <taxon>asterids</taxon>
        <taxon>lamiids</taxon>
        <taxon>Solanales</taxon>
        <taxon>Convolvulaceae</taxon>
        <taxon>Cuscuteae</taxon>
        <taxon>Cuscuta</taxon>
        <taxon>Cuscuta subgen. Grammica</taxon>
        <taxon>Cuscuta sect. Cleistogrammica</taxon>
    </lineage>
</organism>
<reference evidence="2 3" key="1">
    <citation type="submission" date="2018-06" db="EMBL/GenBank/DDBJ databases">
        <title>The Genome of Cuscuta australis (Dodder) Provides Insight into the Evolution of Plant Parasitism.</title>
        <authorList>
            <person name="Liu H."/>
        </authorList>
    </citation>
    <scope>NUCLEOTIDE SEQUENCE [LARGE SCALE GENOMIC DNA]</scope>
    <source>
        <strain evidence="3">cv. Yunnan</strain>
        <tissue evidence="2">Vines</tissue>
    </source>
</reference>
<dbReference type="GO" id="GO:0001042">
    <property type="term" value="F:RNA polymerase I core binding"/>
    <property type="evidence" value="ECO:0007669"/>
    <property type="project" value="TreeGrafter"/>
</dbReference>